<dbReference type="Pfam" id="PF04073">
    <property type="entry name" value="tRNA_edit"/>
    <property type="match status" value="1"/>
</dbReference>
<feature type="domain" description="YbaK/aminoacyl-tRNA synthetase-associated" evidence="1">
    <location>
        <begin position="31"/>
        <end position="150"/>
    </location>
</feature>
<dbReference type="PANTHER" id="PTHR30411:SF1">
    <property type="entry name" value="CYTOPLASMIC PROTEIN"/>
    <property type="match status" value="1"/>
</dbReference>
<evidence type="ECO:0000259" key="1">
    <source>
        <dbReference type="Pfam" id="PF04073"/>
    </source>
</evidence>
<reference evidence="2 3" key="1">
    <citation type="journal article" date="2015" name="Nat. Commun.">
        <title>Genomic and transcriptomic evidence for scavenging of diverse organic compounds by widespread deep-sea archaea.</title>
        <authorList>
            <person name="Li M."/>
            <person name="Baker B.J."/>
            <person name="Anantharaman K."/>
            <person name="Jain S."/>
            <person name="Breier J.A."/>
            <person name="Dick G.J."/>
        </authorList>
    </citation>
    <scope>NUCLEOTIDE SEQUENCE [LARGE SCALE GENOMIC DNA]</scope>
    <source>
        <strain evidence="2">Cayman_51_deep</strain>
    </source>
</reference>
<comment type="caution">
    <text evidence="2">The sequence shown here is derived from an EMBL/GenBank/DDBJ whole genome shotgun (WGS) entry which is preliminary data.</text>
</comment>
<proteinExistence type="predicted"/>
<dbReference type="InterPro" id="IPR036754">
    <property type="entry name" value="YbaK/aa-tRNA-synt-asso_dom_sf"/>
</dbReference>
<dbReference type="CDD" id="cd04333">
    <property type="entry name" value="ProX_deacylase"/>
    <property type="match status" value="1"/>
</dbReference>
<organism evidence="2 3">
    <name type="scientific">Candidatus Thalassarchaeum betae</name>
    <dbReference type="NCBI Taxonomy" id="2599289"/>
    <lineage>
        <taxon>Archaea</taxon>
        <taxon>Methanobacteriati</taxon>
        <taxon>Thermoplasmatota</taxon>
        <taxon>Candidatus Poseidoniia</taxon>
        <taxon>Candidatus Poseidoniales</taxon>
        <taxon>Candidatus Thalassarchaeaceae</taxon>
        <taxon>Candidatus Thalassarchaeum</taxon>
    </lineage>
</organism>
<dbReference type="Proteomes" id="UP000248161">
    <property type="component" value="Unassembled WGS sequence"/>
</dbReference>
<protein>
    <recommendedName>
        <fullName evidence="1">YbaK/aminoacyl-tRNA synthetase-associated domain-containing protein</fullName>
    </recommendedName>
</protein>
<dbReference type="Gene3D" id="3.90.960.10">
    <property type="entry name" value="YbaK/aminoacyl-tRNA synthetase-associated domain"/>
    <property type="match status" value="1"/>
</dbReference>
<dbReference type="EMBL" id="PSPG01000006">
    <property type="protein sequence ID" value="PXF21705.1"/>
    <property type="molecule type" value="Genomic_DNA"/>
</dbReference>
<dbReference type="SUPFAM" id="SSF55826">
    <property type="entry name" value="YbaK/ProRS associated domain"/>
    <property type="match status" value="1"/>
</dbReference>
<dbReference type="PANTHER" id="PTHR30411">
    <property type="entry name" value="CYTOPLASMIC PROTEIN"/>
    <property type="match status" value="1"/>
</dbReference>
<accession>A0A2V3HRP8</accession>
<evidence type="ECO:0000313" key="3">
    <source>
        <dbReference type="Proteomes" id="UP000248161"/>
    </source>
</evidence>
<sequence>MARWQVMDGHELWLSECQKLGYSPEARLYAEGTRTSQDAADQLGCDVAHIAKSIVFAGQEGAVIVITSGANRVDRKRKLKRAIGYKPGMAAPEYVLEATGYQIGGVPPFGHPKPVFVLLDEDLMQYELVWGAGGTAQTVFPITPDELLRLSGATVADVKQ</sequence>
<dbReference type="InterPro" id="IPR007214">
    <property type="entry name" value="YbaK/aa-tRNA-synth-assoc-dom"/>
</dbReference>
<dbReference type="AlphaFoldDB" id="A0A2V3HRP8"/>
<name>A0A2V3HRP8_9ARCH</name>
<gene>
    <name evidence="2" type="ORF">CXX69_03620</name>
</gene>
<dbReference type="GO" id="GO:0002161">
    <property type="term" value="F:aminoacyl-tRNA deacylase activity"/>
    <property type="evidence" value="ECO:0007669"/>
    <property type="project" value="InterPro"/>
</dbReference>
<evidence type="ECO:0000313" key="2">
    <source>
        <dbReference type="EMBL" id="PXF21705.1"/>
    </source>
</evidence>